<organism evidence="1 2">
    <name type="scientific">Pseudomonas mediterranea</name>
    <dbReference type="NCBI Taxonomy" id="183795"/>
    <lineage>
        <taxon>Bacteria</taxon>
        <taxon>Pseudomonadati</taxon>
        <taxon>Pseudomonadota</taxon>
        <taxon>Gammaproteobacteria</taxon>
        <taxon>Pseudomonadales</taxon>
        <taxon>Pseudomonadaceae</taxon>
        <taxon>Pseudomonas</taxon>
    </lineage>
</organism>
<dbReference type="AlphaFoldDB" id="A0AAX2DEF8"/>
<dbReference type="EMBL" id="LT629790">
    <property type="protein sequence ID" value="SDU62169.1"/>
    <property type="molecule type" value="Genomic_DNA"/>
</dbReference>
<protein>
    <submittedName>
        <fullName evidence="1">Uncharacterized protein</fullName>
    </submittedName>
</protein>
<sequence length="149" mass="16503">MEKQAKQRWSLNGESGSWDYTALTDLIRDNYGSAEDGTSFGPGLGNGLAVGDKIYRATECKDDPAGFLPDANQITEIMWDNAASSDAGEWVEDYPLLRGEASRDLETALEPLKAWARKFCQPDFFTVKDVAQYTVTAEDVRNVSRQVTP</sequence>
<dbReference type="Proteomes" id="UP000183772">
    <property type="component" value="Chromosome I"/>
</dbReference>
<dbReference type="RefSeq" id="WP_052126344.1">
    <property type="nucleotide sequence ID" value="NZ_LT629790.1"/>
</dbReference>
<reference evidence="1 2" key="1">
    <citation type="submission" date="2016-10" db="EMBL/GenBank/DDBJ databases">
        <authorList>
            <person name="Varghese N."/>
            <person name="Submissions S."/>
        </authorList>
    </citation>
    <scope>NUCLEOTIDE SEQUENCE [LARGE SCALE GENOMIC DNA]</scope>
    <source>
        <strain evidence="1 2">DSM 16733</strain>
    </source>
</reference>
<name>A0AAX2DEF8_9PSED</name>
<proteinExistence type="predicted"/>
<gene>
    <name evidence="1" type="ORF">SAMN05216476_3716</name>
</gene>
<evidence type="ECO:0000313" key="1">
    <source>
        <dbReference type="EMBL" id="SDU62169.1"/>
    </source>
</evidence>
<accession>A0AAX2DEF8</accession>
<evidence type="ECO:0000313" key="2">
    <source>
        <dbReference type="Proteomes" id="UP000183772"/>
    </source>
</evidence>
<keyword evidence="2" id="KW-1185">Reference proteome</keyword>
<dbReference type="GeneID" id="76213794"/>